<comment type="similarity">
    <text evidence="2">Belongs to the AB hydrolase superfamily. Epoxide hydrolase family.</text>
</comment>
<dbReference type="InterPro" id="IPR000073">
    <property type="entry name" value="AB_hydrolase_1"/>
</dbReference>
<keyword evidence="5" id="KW-1185">Reference proteome</keyword>
<organism evidence="4 5">
    <name type="scientific">Riccia fluitans</name>
    <dbReference type="NCBI Taxonomy" id="41844"/>
    <lineage>
        <taxon>Eukaryota</taxon>
        <taxon>Viridiplantae</taxon>
        <taxon>Streptophyta</taxon>
        <taxon>Embryophyta</taxon>
        <taxon>Marchantiophyta</taxon>
        <taxon>Marchantiopsida</taxon>
        <taxon>Marchantiidae</taxon>
        <taxon>Marchantiales</taxon>
        <taxon>Ricciaceae</taxon>
        <taxon>Riccia</taxon>
    </lineage>
</organism>
<dbReference type="SUPFAM" id="SSF53474">
    <property type="entry name" value="alpha/beta-Hydrolases"/>
    <property type="match status" value="1"/>
</dbReference>
<dbReference type="PANTHER" id="PTHR43329">
    <property type="entry name" value="EPOXIDE HYDROLASE"/>
    <property type="match status" value="1"/>
</dbReference>
<dbReference type="PRINTS" id="PR00111">
    <property type="entry name" value="ABHYDROLASE"/>
</dbReference>
<dbReference type="GO" id="GO:0016787">
    <property type="term" value="F:hydrolase activity"/>
    <property type="evidence" value="ECO:0007669"/>
    <property type="project" value="UniProtKB-KW"/>
</dbReference>
<feature type="domain" description="AB hydrolase-1" evidence="3">
    <location>
        <begin position="138"/>
        <end position="382"/>
    </location>
</feature>
<proteinExistence type="inferred from homology"/>
<dbReference type="InterPro" id="IPR000639">
    <property type="entry name" value="Epox_hydrolase-like"/>
</dbReference>
<dbReference type="InterPro" id="IPR029058">
    <property type="entry name" value="AB_hydrolase_fold"/>
</dbReference>
<evidence type="ECO:0000259" key="3">
    <source>
        <dbReference type="Pfam" id="PF00561"/>
    </source>
</evidence>
<evidence type="ECO:0000256" key="2">
    <source>
        <dbReference type="ARBA" id="ARBA00038334"/>
    </source>
</evidence>
<dbReference type="EMBL" id="JBHFFA010000003">
    <property type="protein sequence ID" value="KAL2633915.1"/>
    <property type="molecule type" value="Genomic_DNA"/>
</dbReference>
<evidence type="ECO:0000313" key="5">
    <source>
        <dbReference type="Proteomes" id="UP001605036"/>
    </source>
</evidence>
<keyword evidence="1" id="KW-0378">Hydrolase</keyword>
<dbReference type="Gene3D" id="3.40.50.1820">
    <property type="entry name" value="alpha/beta hydrolase"/>
    <property type="match status" value="1"/>
</dbReference>
<protein>
    <recommendedName>
        <fullName evidence="3">AB hydrolase-1 domain-containing protein</fullName>
    </recommendedName>
</protein>
<dbReference type="AlphaFoldDB" id="A0ABD1YTB5"/>
<sequence>MASPAMALAMVSSTISTSELVVLNNYSTNGRKPRHMRLHLTARPSCTLQHHQQNSHVVAGQLQFCRKDVFTSNNIYGKALPEVRRSSMTTGSRLEASAGNIDMGEEDLVDGVTLRHGFLKNNDIRVHFVECGDPTGKLVLLIHGWPNFWYIWKNQFKALSEAGYHVIALDLRGYNLSSKPDDLESYKRSAVLDDIVKFINHFGDGDAAIMVGHDWGSTISWCMAEDHPNKVEKLVTVNMGRLTDFSRILTSNVSQLLRSWYIGAFQVPYLAEATIAYNNCLILRAVLQNSIPTMTDNDIERHVKAYSHPGAMKGSLSFYRAAVRGLWHQSGKVPVVETPVTVLWGYKDDFLLPIVAEPDKATAPNAKVVHLPQAGHWPMWHDPELFNELLLKTIENKGA</sequence>
<gene>
    <name evidence="4" type="ORF">R1flu_005394</name>
</gene>
<accession>A0ABD1YTB5</accession>
<name>A0ABD1YTB5_9MARC</name>
<dbReference type="Pfam" id="PF00561">
    <property type="entry name" value="Abhydrolase_1"/>
    <property type="match status" value="1"/>
</dbReference>
<reference evidence="4 5" key="1">
    <citation type="submission" date="2024-09" db="EMBL/GenBank/DDBJ databases">
        <title>Chromosome-scale assembly of Riccia fluitans.</title>
        <authorList>
            <person name="Paukszto L."/>
            <person name="Sawicki J."/>
            <person name="Karawczyk K."/>
            <person name="Piernik-Szablinska J."/>
            <person name="Szczecinska M."/>
            <person name="Mazdziarz M."/>
        </authorList>
    </citation>
    <scope>NUCLEOTIDE SEQUENCE [LARGE SCALE GENOMIC DNA]</scope>
    <source>
        <strain evidence="4">Rf_01</strain>
        <tissue evidence="4">Aerial parts of the thallus</tissue>
    </source>
</reference>
<dbReference type="Proteomes" id="UP001605036">
    <property type="component" value="Unassembled WGS sequence"/>
</dbReference>
<evidence type="ECO:0000256" key="1">
    <source>
        <dbReference type="ARBA" id="ARBA00022801"/>
    </source>
</evidence>
<evidence type="ECO:0000313" key="4">
    <source>
        <dbReference type="EMBL" id="KAL2633915.1"/>
    </source>
</evidence>
<dbReference type="PRINTS" id="PR00412">
    <property type="entry name" value="EPOXHYDRLASE"/>
</dbReference>
<comment type="caution">
    <text evidence="4">The sequence shown here is derived from an EMBL/GenBank/DDBJ whole genome shotgun (WGS) entry which is preliminary data.</text>
</comment>